<proteinExistence type="predicted"/>
<reference evidence="3" key="1">
    <citation type="submission" date="2016-10" db="EMBL/GenBank/DDBJ databases">
        <authorList>
            <person name="Jeantristanb JTB J.-T."/>
            <person name="Ricardo R."/>
        </authorList>
    </citation>
    <scope>NUCLEOTIDE SEQUENCE [LARGE SCALE GENOMIC DNA]</scope>
</reference>
<dbReference type="AlphaFoldDB" id="A0A2X0KV88"/>
<evidence type="ECO:0000256" key="1">
    <source>
        <dbReference type="SAM" id="MobiDB-lite"/>
    </source>
</evidence>
<protein>
    <submittedName>
        <fullName evidence="2">BZ3500_MvSof-1268-A1-R1_Chr9g10738 protein</fullName>
    </submittedName>
</protein>
<keyword evidence="3" id="KW-1185">Reference proteome</keyword>
<accession>A0A2X0KV88</accession>
<dbReference type="OrthoDB" id="5409596at2759"/>
<name>A0A2X0KV88_9BASI</name>
<gene>
    <name evidence="2" type="ORF">BZ3500_MVSOF-1268-A1-R1_CHR9G10738</name>
</gene>
<evidence type="ECO:0000313" key="3">
    <source>
        <dbReference type="Proteomes" id="UP000249723"/>
    </source>
</evidence>
<dbReference type="Proteomes" id="UP000249723">
    <property type="component" value="Unassembled WGS sequence"/>
</dbReference>
<feature type="compositionally biased region" description="Low complexity" evidence="1">
    <location>
        <begin position="22"/>
        <end position="34"/>
    </location>
</feature>
<feature type="region of interest" description="Disordered" evidence="1">
    <location>
        <begin position="1"/>
        <end position="64"/>
    </location>
</feature>
<organism evidence="2 3">
    <name type="scientific">Microbotryum saponariae</name>
    <dbReference type="NCBI Taxonomy" id="289078"/>
    <lineage>
        <taxon>Eukaryota</taxon>
        <taxon>Fungi</taxon>
        <taxon>Dikarya</taxon>
        <taxon>Basidiomycota</taxon>
        <taxon>Pucciniomycotina</taxon>
        <taxon>Microbotryomycetes</taxon>
        <taxon>Microbotryales</taxon>
        <taxon>Microbotryaceae</taxon>
        <taxon>Microbotryum</taxon>
    </lineage>
</organism>
<dbReference type="EMBL" id="FMWP01000107">
    <property type="protein sequence ID" value="SDA00609.1"/>
    <property type="molecule type" value="Genomic_DNA"/>
</dbReference>
<sequence>MSVQTPRPVRGPPRRHPSIEFRASPLRSASRASPTTPAPNHSTNPTAVLGHWRPPLTHQDRRDSSELRKKIKVILGESLDEDSTPRPVQIEAIAALSNSINLGTGIDMTLSMYLIYGRWAVTIVAANLNRKGKNAIVVSEETWRDGELYRQLDDPNHKISFILIVCAG</sequence>
<evidence type="ECO:0000313" key="2">
    <source>
        <dbReference type="EMBL" id="SDA00609.1"/>
    </source>
</evidence>